<sequence length="136" mass="15810">MQEGEVTAKPPVPPWLYKLFTGHQYPYVRRLAKFAQPVAAGEDRPEPTKEMIEAKFWEVFPRCRVKVLQEVKEGMIVVFHELGEYPPGGYRELVENPEEFLASRYGKKKIKLNFYDGENFVCTINFKVAGWTEHEG</sequence>
<keyword evidence="2" id="KW-1185">Reference proteome</keyword>
<accession>A0A0S4KUA1</accession>
<dbReference type="AlphaFoldDB" id="A0A0S4KUA1"/>
<dbReference type="STRING" id="1715989.NITINOP_0981"/>
<name>A0A0S4KUA1_9BACT</name>
<evidence type="ECO:0000313" key="2">
    <source>
        <dbReference type="Proteomes" id="UP000066284"/>
    </source>
</evidence>
<dbReference type="Proteomes" id="UP000066284">
    <property type="component" value="Chromosome 1"/>
</dbReference>
<evidence type="ECO:0000313" key="1">
    <source>
        <dbReference type="EMBL" id="CUQ65956.1"/>
    </source>
</evidence>
<dbReference type="EMBL" id="LN885086">
    <property type="protein sequence ID" value="CUQ65956.1"/>
    <property type="molecule type" value="Genomic_DNA"/>
</dbReference>
<protein>
    <submittedName>
        <fullName evidence="1">Uncharacterized protein</fullName>
    </submittedName>
</protein>
<organism evidence="1 2">
    <name type="scientific">Candidatus Nitrospira inopinata</name>
    <dbReference type="NCBI Taxonomy" id="1715989"/>
    <lineage>
        <taxon>Bacteria</taxon>
        <taxon>Pseudomonadati</taxon>
        <taxon>Nitrospirota</taxon>
        <taxon>Nitrospiria</taxon>
        <taxon>Nitrospirales</taxon>
        <taxon>Nitrospiraceae</taxon>
        <taxon>Nitrospira</taxon>
    </lineage>
</organism>
<gene>
    <name evidence="1" type="ORF">NITINOP_0981</name>
</gene>
<dbReference type="KEGG" id="nio:NITINOP_0981"/>
<proteinExistence type="predicted"/>
<reference evidence="2" key="1">
    <citation type="submission" date="2015-09" db="EMBL/GenBank/DDBJ databases">
        <authorList>
            <person name="Daims H."/>
        </authorList>
    </citation>
    <scope>NUCLEOTIDE SEQUENCE [LARGE SCALE GENOMIC DNA]</scope>
</reference>